<evidence type="ECO:0000259" key="2">
    <source>
        <dbReference type="Pfam" id="PF09361"/>
    </source>
</evidence>
<evidence type="ECO:0000256" key="1">
    <source>
        <dbReference type="SAM" id="MobiDB-lite"/>
    </source>
</evidence>
<dbReference type="OrthoDB" id="9812006at2"/>
<sequence length="176" mass="19075">MAQKTGNPFLDQDFTQMFDPSKFAQAFQVPGLDSNKLIEAQRKNIEAFTQAQRTALEGVQAIVQRQTEFARKMMDDQVNAMQRITGAGTAEERAQKQAEVAKEAYENAIQGSRELAEMSAKSQQEAFELLHKRVADSFDEVRESMQPTAAATTGSTGGSSSGSSSKSSGQGATQKA</sequence>
<dbReference type="InterPro" id="IPR018968">
    <property type="entry name" value="Phasin"/>
</dbReference>
<evidence type="ECO:0000313" key="3">
    <source>
        <dbReference type="EMBL" id="SDF41727.1"/>
    </source>
</evidence>
<dbReference type="NCBIfam" id="TIGR01841">
    <property type="entry name" value="phasin"/>
    <property type="match status" value="1"/>
</dbReference>
<evidence type="ECO:0000313" key="4">
    <source>
        <dbReference type="Proteomes" id="UP000199415"/>
    </source>
</evidence>
<name>A0A1G7KWV2_9PROT</name>
<protein>
    <submittedName>
        <fullName evidence="3">Phasin family protein</fullName>
    </submittedName>
</protein>
<dbReference type="AlphaFoldDB" id="A0A1G7KWV2"/>
<feature type="region of interest" description="Disordered" evidence="1">
    <location>
        <begin position="138"/>
        <end position="176"/>
    </location>
</feature>
<keyword evidence="4" id="KW-1185">Reference proteome</keyword>
<feature type="domain" description="Phasin" evidence="2">
    <location>
        <begin position="36"/>
        <end position="134"/>
    </location>
</feature>
<reference evidence="3 4" key="1">
    <citation type="submission" date="2016-10" db="EMBL/GenBank/DDBJ databases">
        <authorList>
            <person name="de Groot N.N."/>
        </authorList>
    </citation>
    <scope>NUCLEOTIDE SEQUENCE [LARGE SCALE GENOMIC DNA]</scope>
    <source>
        <strain evidence="3 4">DSM 25584</strain>
    </source>
</reference>
<gene>
    <name evidence="3" type="ORF">SAMN05216241_10128</name>
</gene>
<proteinExistence type="predicted"/>
<dbReference type="STRING" id="1082479.SAMN05216241_10128"/>
<accession>A0A1G7KWV2</accession>
<organism evidence="3 4">
    <name type="scientific">Limimonas halophila</name>
    <dbReference type="NCBI Taxonomy" id="1082479"/>
    <lineage>
        <taxon>Bacteria</taxon>
        <taxon>Pseudomonadati</taxon>
        <taxon>Pseudomonadota</taxon>
        <taxon>Alphaproteobacteria</taxon>
        <taxon>Rhodospirillales</taxon>
        <taxon>Rhodovibrionaceae</taxon>
        <taxon>Limimonas</taxon>
    </lineage>
</organism>
<dbReference type="EMBL" id="FNCE01000001">
    <property type="protein sequence ID" value="SDF41727.1"/>
    <property type="molecule type" value="Genomic_DNA"/>
</dbReference>
<dbReference type="InterPro" id="IPR010127">
    <property type="entry name" value="Phasin_subfam-1"/>
</dbReference>
<dbReference type="Pfam" id="PF09361">
    <property type="entry name" value="Phasin_2"/>
    <property type="match status" value="1"/>
</dbReference>
<dbReference type="Proteomes" id="UP000199415">
    <property type="component" value="Unassembled WGS sequence"/>
</dbReference>
<dbReference type="RefSeq" id="WP_090018099.1">
    <property type="nucleotide sequence ID" value="NZ_FNCE01000001.1"/>
</dbReference>
<feature type="compositionally biased region" description="Low complexity" evidence="1">
    <location>
        <begin position="161"/>
        <end position="176"/>
    </location>
</feature>